<sequence>MQEYFIVLKYSILWCSIILWIGWRYHHQFDRLKLITNNSRLLILPQWHTPNAATRILSLCQRRLQTDWMRHFHHPLLLLETFVDPQHFHGTIYRAANWIIWGSTKGFRPRQRPRLPTQRLA</sequence>
<dbReference type="Pfam" id="PF14236">
    <property type="entry name" value="DruA"/>
    <property type="match status" value="1"/>
</dbReference>
<name>A0A2P7NU05_9PROT</name>
<keyword evidence="3" id="KW-1185">Reference proteome</keyword>
<feature type="transmembrane region" description="Helical" evidence="1">
    <location>
        <begin position="6"/>
        <end position="23"/>
    </location>
</feature>
<evidence type="ECO:0000313" key="3">
    <source>
        <dbReference type="Proteomes" id="UP000241912"/>
    </source>
</evidence>
<dbReference type="AlphaFoldDB" id="A0A2P7NU05"/>
<dbReference type="OrthoDB" id="6139076at2"/>
<dbReference type="EMBL" id="PXXU01000032">
    <property type="protein sequence ID" value="PSJ16925.1"/>
    <property type="molecule type" value="Genomic_DNA"/>
</dbReference>
<organism evidence="2 3">
    <name type="scientific">Nitrosomonas supralitoralis</name>
    <dbReference type="NCBI Taxonomy" id="2116706"/>
    <lineage>
        <taxon>Bacteria</taxon>
        <taxon>Pseudomonadati</taxon>
        <taxon>Pseudomonadota</taxon>
        <taxon>Betaproteobacteria</taxon>
        <taxon>Nitrosomonadales</taxon>
        <taxon>Nitrosomonadaceae</taxon>
        <taxon>Nitrosomonas</taxon>
    </lineage>
</organism>
<dbReference type="Proteomes" id="UP000241912">
    <property type="component" value="Unassembled WGS sequence"/>
</dbReference>
<keyword evidence="1" id="KW-1133">Transmembrane helix</keyword>
<evidence type="ECO:0000313" key="2">
    <source>
        <dbReference type="EMBL" id="PSJ16925.1"/>
    </source>
</evidence>
<comment type="caution">
    <text evidence="2">The sequence shown here is derived from an EMBL/GenBank/DDBJ whole genome shotgun (WGS) entry which is preliminary data.</text>
</comment>
<accession>A0A2P7NU05</accession>
<keyword evidence="1" id="KW-0812">Transmembrane</keyword>
<evidence type="ECO:0000256" key="1">
    <source>
        <dbReference type="SAM" id="Phobius"/>
    </source>
</evidence>
<gene>
    <name evidence="2" type="ORF">C7H79_10805</name>
</gene>
<protein>
    <submittedName>
        <fullName evidence="2">Uncharacterized protein</fullName>
    </submittedName>
</protein>
<reference evidence="2 3" key="1">
    <citation type="submission" date="2018-03" db="EMBL/GenBank/DDBJ databases">
        <title>Draft genome of Nitrosomonas supralitoralis APG5.</title>
        <authorList>
            <person name="Urakawa H."/>
            <person name="Lopez J.V."/>
        </authorList>
    </citation>
    <scope>NUCLEOTIDE SEQUENCE [LARGE SCALE GENOMIC DNA]</scope>
    <source>
        <strain evidence="2 3">APG5</strain>
    </source>
</reference>
<dbReference type="InterPro" id="IPR025639">
    <property type="entry name" value="DruA"/>
</dbReference>
<keyword evidence="1" id="KW-0472">Membrane</keyword>
<proteinExistence type="predicted"/>